<dbReference type="GO" id="GO:0000030">
    <property type="term" value="F:mannosyltransferase activity"/>
    <property type="evidence" value="ECO:0007669"/>
    <property type="project" value="TreeGrafter"/>
</dbReference>
<dbReference type="PROSITE" id="PS50005">
    <property type="entry name" value="TPR"/>
    <property type="match status" value="1"/>
</dbReference>
<dbReference type="SMART" id="SM00028">
    <property type="entry name" value="TPR"/>
    <property type="match status" value="5"/>
</dbReference>
<evidence type="ECO:0000313" key="3">
    <source>
        <dbReference type="Proteomes" id="UP000031553"/>
    </source>
</evidence>
<dbReference type="PANTHER" id="PTHR44216">
    <property type="entry name" value="PROTEIN O-MANNOSYL-TRANSFERASE TMTC2"/>
    <property type="match status" value="1"/>
</dbReference>
<proteinExistence type="predicted"/>
<gene>
    <name evidence="2" type="ORF">GLUCOINTEAF2_0200525</name>
</gene>
<evidence type="ECO:0000313" key="2">
    <source>
        <dbReference type="EMBL" id="KPH87654.1"/>
    </source>
</evidence>
<dbReference type="InterPro" id="IPR052384">
    <property type="entry name" value="TMTC_O-mannosyltransferase"/>
</dbReference>
<dbReference type="EMBL" id="JUFX02000112">
    <property type="protein sequence ID" value="KPH87654.1"/>
    <property type="molecule type" value="Genomic_DNA"/>
</dbReference>
<dbReference type="SUPFAM" id="SSF48452">
    <property type="entry name" value="TPR-like"/>
    <property type="match status" value="2"/>
</dbReference>
<dbReference type="InterPro" id="IPR011990">
    <property type="entry name" value="TPR-like_helical_dom_sf"/>
</dbReference>
<dbReference type="Proteomes" id="UP000031553">
    <property type="component" value="Unassembled WGS sequence"/>
</dbReference>
<dbReference type="GO" id="GO:0035269">
    <property type="term" value="P:protein O-linked glycosylation via mannose"/>
    <property type="evidence" value="ECO:0007669"/>
    <property type="project" value="TreeGrafter"/>
</dbReference>
<dbReference type="OrthoDB" id="9778733at2"/>
<name>A0A0N0MG88_9PROT</name>
<feature type="repeat" description="TPR" evidence="1">
    <location>
        <begin position="250"/>
        <end position="283"/>
    </location>
</feature>
<dbReference type="AlphaFoldDB" id="A0A0N0MG88"/>
<organism evidence="2 3">
    <name type="scientific">Komagataeibacter intermedius AF2</name>
    <dbReference type="NCBI Taxonomy" id="1458464"/>
    <lineage>
        <taxon>Bacteria</taxon>
        <taxon>Pseudomonadati</taxon>
        <taxon>Pseudomonadota</taxon>
        <taxon>Alphaproteobacteria</taxon>
        <taxon>Acetobacterales</taxon>
        <taxon>Acetobacteraceae</taxon>
        <taxon>Komagataeibacter</taxon>
    </lineage>
</organism>
<sequence>MNATSAHGHDMDRQHVMARGHAALRRGDLATARTCFVTLRGQGPDDPAALHGLACVALAAGRGDLAISLAGQAVRRAPDGPFHEVLARALLAQGHHVAAQAAIRAACLCQPDDVPVLLACAEIMEATGDTWAAVQAYGRAVSLSAPHDMQARTLHARFLWRRGQRDAAIQQMRHVVRRAPGGSAHVRELAEMLMAHHQREQAEAVLRAGLDHAPDDGAALSLLGALLFARGRMGPAADMLERAMAHDPQAETASNLGLARMALGHMSGARAAFAIAMRLRPDDMRIQLNHATGLFEGGSVAQAAAIHETILAHVPPPDRDTQARARFNLGIARLAQGKLGQGWALWDARLEFLPPHPSAGHLPRWDGEALPAGRKLLVHMQGQGLGDAVHFLRYVRLAARRVPVVLEVPAPLRRLAATLGGGMVHPIEIITRNINGNPDIAAQCDLFSLPHLLGADSVPPFMPYLGERPWQRPAGHRGLLRIGLCHAGNAAYRFDARRSLPVDAVSALKEIAGVEFISLRPQAEGMVDPSFVRHELPPDADLLDTARLIATLDLVISVDTLVAHLAGAMGCPVWLACRFGGDWRWSAAFDLPAPTAGTSQGENGGQSILSRPTSQWYPTLRLFRQERLLPPQQAWTQVMATLSCALHAWVAGQLPDIHP</sequence>
<reference evidence="2 3" key="1">
    <citation type="submission" date="2015-07" db="EMBL/GenBank/DDBJ databases">
        <title>Draft Genome Sequence of Komagataeibacter intermedius Strain AF2, Isolated from Kombucha Tea.</title>
        <authorList>
            <person name="Santos R.A."/>
            <person name="Berretta A.A."/>
            <person name="Barud H.S."/>
            <person name="Ribeiro S.J."/>
            <person name="Gonzalez-Garcia L.N."/>
            <person name="Zucchi T.D."/>
            <person name="Goldman G.H."/>
            <person name="Riano-Pachon D.M."/>
        </authorList>
    </citation>
    <scope>NUCLEOTIDE SEQUENCE [LARGE SCALE GENOMIC DNA]</scope>
    <source>
        <strain evidence="2 3">AF2</strain>
    </source>
</reference>
<dbReference type="PANTHER" id="PTHR44216:SF3">
    <property type="entry name" value="PROTEIN O-MANNOSYL-TRANSFERASE TMTC2"/>
    <property type="match status" value="1"/>
</dbReference>
<dbReference type="Pfam" id="PF13432">
    <property type="entry name" value="TPR_16"/>
    <property type="match status" value="1"/>
</dbReference>
<keyword evidence="1" id="KW-0802">TPR repeat</keyword>
<protein>
    <submittedName>
        <fullName evidence="2">Protein flbA</fullName>
    </submittedName>
</protein>
<dbReference type="SUPFAM" id="SSF53756">
    <property type="entry name" value="UDP-Glycosyltransferase/glycogen phosphorylase"/>
    <property type="match status" value="1"/>
</dbReference>
<dbReference type="Gene3D" id="1.25.40.10">
    <property type="entry name" value="Tetratricopeptide repeat domain"/>
    <property type="match status" value="2"/>
</dbReference>
<dbReference type="Pfam" id="PF14559">
    <property type="entry name" value="TPR_19"/>
    <property type="match status" value="1"/>
</dbReference>
<dbReference type="Gene3D" id="3.40.50.2000">
    <property type="entry name" value="Glycogen Phosphorylase B"/>
    <property type="match status" value="1"/>
</dbReference>
<accession>A0A0N0MG88</accession>
<evidence type="ECO:0000256" key="1">
    <source>
        <dbReference type="PROSITE-ProRule" id="PRU00339"/>
    </source>
</evidence>
<dbReference type="InterPro" id="IPR019734">
    <property type="entry name" value="TPR_rpt"/>
</dbReference>
<dbReference type="RefSeq" id="WP_039732776.1">
    <property type="nucleotide sequence ID" value="NZ_JUFX02000112.1"/>
</dbReference>
<comment type="caution">
    <text evidence="2">The sequence shown here is derived from an EMBL/GenBank/DDBJ whole genome shotgun (WGS) entry which is preliminary data.</text>
</comment>